<organism evidence="1 2">
    <name type="scientific">Haladaptatus pallidirubidus</name>
    <dbReference type="NCBI Taxonomy" id="1008152"/>
    <lineage>
        <taxon>Archaea</taxon>
        <taxon>Methanobacteriati</taxon>
        <taxon>Methanobacteriota</taxon>
        <taxon>Stenosarchaea group</taxon>
        <taxon>Halobacteria</taxon>
        <taxon>Halobacteriales</taxon>
        <taxon>Haladaptataceae</taxon>
        <taxon>Haladaptatus</taxon>
    </lineage>
</organism>
<dbReference type="EMBL" id="BAABKX010000013">
    <property type="protein sequence ID" value="GAA5053541.1"/>
    <property type="molecule type" value="Genomic_DNA"/>
</dbReference>
<comment type="caution">
    <text evidence="1">The sequence shown here is derived from an EMBL/GenBank/DDBJ whole genome shotgun (WGS) entry which is preliminary data.</text>
</comment>
<dbReference type="GO" id="GO:0008081">
    <property type="term" value="F:phosphoric diester hydrolase activity"/>
    <property type="evidence" value="ECO:0007669"/>
    <property type="project" value="InterPro"/>
</dbReference>
<name>A0AAV3UJJ0_9EURY</name>
<protein>
    <recommendedName>
        <fullName evidence="3">Halobacterial output domain-containing protein</fullName>
    </recommendedName>
</protein>
<evidence type="ECO:0008006" key="3">
    <source>
        <dbReference type="Google" id="ProtNLM"/>
    </source>
</evidence>
<sequence>MSIADEFQNDVLVSSFYEAALSTTRESDPSIPIAFRFGSDIEGGLNVTREYDAEVLHPSYDLIQGTPFFEGEVDIDLVDVAYEDGRTVNVWAVKT</sequence>
<keyword evidence="2" id="KW-1185">Reference proteome</keyword>
<dbReference type="Gene3D" id="3.20.20.190">
    <property type="entry name" value="Phosphatidylinositol (PI) phosphodiesterase"/>
    <property type="match status" value="1"/>
</dbReference>
<dbReference type="GO" id="GO:0006629">
    <property type="term" value="P:lipid metabolic process"/>
    <property type="evidence" value="ECO:0007669"/>
    <property type="project" value="InterPro"/>
</dbReference>
<dbReference type="GeneID" id="68616856"/>
<dbReference type="AlphaFoldDB" id="A0AAV3UJJ0"/>
<proteinExistence type="predicted"/>
<dbReference type="SUPFAM" id="SSF51695">
    <property type="entry name" value="PLC-like phosphodiesterases"/>
    <property type="match status" value="1"/>
</dbReference>
<dbReference type="RefSeq" id="WP_227778121.1">
    <property type="nucleotide sequence ID" value="NZ_BAABKX010000013.1"/>
</dbReference>
<gene>
    <name evidence="1" type="ORF">GCM10025751_30940</name>
</gene>
<evidence type="ECO:0000313" key="2">
    <source>
        <dbReference type="Proteomes" id="UP001501729"/>
    </source>
</evidence>
<evidence type="ECO:0000313" key="1">
    <source>
        <dbReference type="EMBL" id="GAA5053541.1"/>
    </source>
</evidence>
<dbReference type="Proteomes" id="UP001501729">
    <property type="component" value="Unassembled WGS sequence"/>
</dbReference>
<reference evidence="1 2" key="1">
    <citation type="journal article" date="2019" name="Int. J. Syst. Evol. Microbiol.">
        <title>The Global Catalogue of Microorganisms (GCM) 10K type strain sequencing project: providing services to taxonomists for standard genome sequencing and annotation.</title>
        <authorList>
            <consortium name="The Broad Institute Genomics Platform"/>
            <consortium name="The Broad Institute Genome Sequencing Center for Infectious Disease"/>
            <person name="Wu L."/>
            <person name="Ma J."/>
        </authorList>
    </citation>
    <scope>NUCLEOTIDE SEQUENCE [LARGE SCALE GENOMIC DNA]</scope>
    <source>
        <strain evidence="1 2">JCM 17504</strain>
    </source>
</reference>
<dbReference type="InterPro" id="IPR017946">
    <property type="entry name" value="PLC-like_Pdiesterase_TIM-brl"/>
</dbReference>
<accession>A0AAV3UJJ0</accession>